<accession>A0ABU5LT73</accession>
<gene>
    <name evidence="4" type="ORF">N4G62_13870</name>
</gene>
<keyword evidence="2 4" id="KW-0067">ATP-binding</keyword>
<dbReference type="InterPro" id="IPR003593">
    <property type="entry name" value="AAA+_ATPase"/>
</dbReference>
<dbReference type="GO" id="GO:0005524">
    <property type="term" value="F:ATP binding"/>
    <property type="evidence" value="ECO:0007669"/>
    <property type="project" value="UniProtKB-KW"/>
</dbReference>
<dbReference type="PROSITE" id="PS00211">
    <property type="entry name" value="ABC_TRANSPORTER_1"/>
    <property type="match status" value="1"/>
</dbReference>
<feature type="domain" description="ABC transporter" evidence="3">
    <location>
        <begin position="5"/>
        <end position="231"/>
    </location>
</feature>
<organism evidence="4 5">
    <name type="scientific">Sphingomonas sanguinis</name>
    <dbReference type="NCBI Taxonomy" id="33051"/>
    <lineage>
        <taxon>Bacteria</taxon>
        <taxon>Pseudomonadati</taxon>
        <taxon>Pseudomonadota</taxon>
        <taxon>Alphaproteobacteria</taxon>
        <taxon>Sphingomonadales</taxon>
        <taxon>Sphingomonadaceae</taxon>
        <taxon>Sphingomonas</taxon>
    </lineage>
</organism>
<evidence type="ECO:0000256" key="2">
    <source>
        <dbReference type="ARBA" id="ARBA00022840"/>
    </source>
</evidence>
<proteinExistence type="predicted"/>
<dbReference type="PANTHER" id="PTHR43158:SF2">
    <property type="entry name" value="SKFA PEPTIDE EXPORT ATP-BINDING PROTEIN SKFE"/>
    <property type="match status" value="1"/>
</dbReference>
<evidence type="ECO:0000313" key="5">
    <source>
        <dbReference type="Proteomes" id="UP001292182"/>
    </source>
</evidence>
<dbReference type="PROSITE" id="PS50893">
    <property type="entry name" value="ABC_TRANSPORTER_2"/>
    <property type="match status" value="1"/>
</dbReference>
<keyword evidence="5" id="KW-1185">Reference proteome</keyword>
<comment type="caution">
    <text evidence="4">The sequence shown here is derived from an EMBL/GenBank/DDBJ whole genome shotgun (WGS) entry which is preliminary data.</text>
</comment>
<dbReference type="RefSeq" id="WP_219019670.1">
    <property type="nucleotide sequence ID" value="NZ_CP079203.1"/>
</dbReference>
<sequence length="244" mass="25887">MNLAVELTGVAVDRGRQRVVQDVDLTVTTGAWFGLIGANGSGKTSLLRALAGRLPFAGGSCRIGGGELADDRAARAHRFGFSSPADKLPDAIHGRDVLELVGGSMDNVRLRLGKLHETLGLAPLLDRWIGDCSAGMRQRIAIAAAFAGGHPLVILDEPFNWLDPVAIFDLREVLRAMVDDGLTLITALHDLGTLASACDTGLMLADGKVALALDENAMRIAAQDPQAFERQTIDRLRSGSTGQR</sequence>
<dbReference type="Pfam" id="PF00005">
    <property type="entry name" value="ABC_tran"/>
    <property type="match status" value="1"/>
</dbReference>
<dbReference type="PANTHER" id="PTHR43158">
    <property type="entry name" value="SKFA PEPTIDE EXPORT ATP-BINDING PROTEIN SKFE"/>
    <property type="match status" value="1"/>
</dbReference>
<evidence type="ECO:0000313" key="4">
    <source>
        <dbReference type="EMBL" id="MDZ7283111.1"/>
    </source>
</evidence>
<evidence type="ECO:0000256" key="1">
    <source>
        <dbReference type="ARBA" id="ARBA00022741"/>
    </source>
</evidence>
<dbReference type="Proteomes" id="UP001292182">
    <property type="component" value="Unassembled WGS sequence"/>
</dbReference>
<protein>
    <submittedName>
        <fullName evidence="4">ATP-binding cassette domain-containing protein</fullName>
    </submittedName>
</protein>
<dbReference type="SMART" id="SM00382">
    <property type="entry name" value="AAA"/>
    <property type="match status" value="1"/>
</dbReference>
<evidence type="ECO:0000259" key="3">
    <source>
        <dbReference type="PROSITE" id="PS50893"/>
    </source>
</evidence>
<dbReference type="InterPro" id="IPR017871">
    <property type="entry name" value="ABC_transporter-like_CS"/>
</dbReference>
<keyword evidence="1" id="KW-0547">Nucleotide-binding</keyword>
<name>A0ABU5LT73_9SPHN</name>
<dbReference type="EMBL" id="JAOBTW010000016">
    <property type="protein sequence ID" value="MDZ7283111.1"/>
    <property type="molecule type" value="Genomic_DNA"/>
</dbReference>
<dbReference type="InterPro" id="IPR003439">
    <property type="entry name" value="ABC_transporter-like_ATP-bd"/>
</dbReference>
<reference evidence="5" key="1">
    <citation type="submission" date="2023-07" db="EMBL/GenBank/DDBJ databases">
        <title>Whole genome sequence analysis of rice epiphytic Sphingomonas sanguinis OsEp_Plm_15B2.</title>
        <authorList>
            <person name="Sahu K.P."/>
            <person name="Asharani P."/>
            <person name="Reddy B."/>
            <person name="Kumar A."/>
        </authorList>
    </citation>
    <scope>NUCLEOTIDE SEQUENCE [LARGE SCALE GENOMIC DNA]</scope>
    <source>
        <strain evidence="5">OsEp_Plm_15B2</strain>
    </source>
</reference>